<dbReference type="PANTHER" id="PTHR30537:SF5">
    <property type="entry name" value="HTH-TYPE TRANSCRIPTIONAL ACTIVATOR TTDR-RELATED"/>
    <property type="match status" value="1"/>
</dbReference>
<comment type="similarity">
    <text evidence="1">Belongs to the LysR transcriptional regulatory family.</text>
</comment>
<dbReference type="Pfam" id="PF03466">
    <property type="entry name" value="LysR_substrate"/>
    <property type="match status" value="1"/>
</dbReference>
<dbReference type="InterPro" id="IPR036390">
    <property type="entry name" value="WH_DNA-bd_sf"/>
</dbReference>
<dbReference type="PANTHER" id="PTHR30537">
    <property type="entry name" value="HTH-TYPE TRANSCRIPTIONAL REGULATOR"/>
    <property type="match status" value="1"/>
</dbReference>
<evidence type="ECO:0000256" key="2">
    <source>
        <dbReference type="ARBA" id="ARBA00023015"/>
    </source>
</evidence>
<proteinExistence type="inferred from homology"/>
<evidence type="ECO:0000256" key="1">
    <source>
        <dbReference type="ARBA" id="ARBA00009437"/>
    </source>
</evidence>
<dbReference type="SUPFAM" id="SSF46785">
    <property type="entry name" value="Winged helix' DNA-binding domain"/>
    <property type="match status" value="1"/>
</dbReference>
<dbReference type="CDD" id="cd08422">
    <property type="entry name" value="PBP2_CrgA_like"/>
    <property type="match status" value="1"/>
</dbReference>
<dbReference type="EMBL" id="BPQV01000013">
    <property type="protein sequence ID" value="GJE29030.1"/>
    <property type="molecule type" value="Genomic_DNA"/>
</dbReference>
<keyword evidence="7" id="KW-1185">Reference proteome</keyword>
<keyword evidence="2" id="KW-0805">Transcription regulation</keyword>
<dbReference type="RefSeq" id="WP_238313161.1">
    <property type="nucleotide sequence ID" value="NZ_BPQV01000013.1"/>
</dbReference>
<sequence length="309" mass="34118">MFSYELKDIHGFLLLARCGSISRAAAAHGIPKATLSHHLSRLEDALKVELFLRKPRGLELTEAGREYQQHCRAILDSCEAAASAAQSAHSRVEGRVRIVASGEFGTTLLGAAAHRVALQNPHLDFDLRMTPNDTLLSGQIDFDCMLYVGKPPDSALLCRKLTDVASGVYAAPSLAASFGGLAGPEDLQGLPGAVYHRSGVAEAWALQRGRAQAIARPYERYRVNEYWMAKYFAVEGSAIAYLPDFFVTYEVQSGSLVPLLPEWRSKKTAISLLYPKQRHRNPRLTGLIDTLCVNFHEFIAHPRYALVKR</sequence>
<dbReference type="Proteomes" id="UP001055156">
    <property type="component" value="Unassembled WGS sequence"/>
</dbReference>
<gene>
    <name evidence="6" type="primary">pgrR_3</name>
    <name evidence="6" type="ORF">LKMONMHP_3905</name>
</gene>
<evidence type="ECO:0000313" key="7">
    <source>
        <dbReference type="Proteomes" id="UP001055156"/>
    </source>
</evidence>
<evidence type="ECO:0000313" key="6">
    <source>
        <dbReference type="EMBL" id="GJE29030.1"/>
    </source>
</evidence>
<evidence type="ECO:0000256" key="3">
    <source>
        <dbReference type="ARBA" id="ARBA00023125"/>
    </source>
</evidence>
<comment type="caution">
    <text evidence="6">The sequence shown here is derived from an EMBL/GenBank/DDBJ whole genome shotgun (WGS) entry which is preliminary data.</text>
</comment>
<keyword evidence="3" id="KW-0238">DNA-binding</keyword>
<protein>
    <submittedName>
        <fullName evidence="6">HTH-type transcriptional regulator PgrR</fullName>
    </submittedName>
</protein>
<evidence type="ECO:0000256" key="4">
    <source>
        <dbReference type="ARBA" id="ARBA00023163"/>
    </source>
</evidence>
<dbReference type="InterPro" id="IPR005119">
    <property type="entry name" value="LysR_subst-bd"/>
</dbReference>
<accession>A0ABQ4TDN8</accession>
<dbReference type="Pfam" id="PF00126">
    <property type="entry name" value="HTH_1"/>
    <property type="match status" value="1"/>
</dbReference>
<dbReference type="Gene3D" id="3.40.190.290">
    <property type="match status" value="1"/>
</dbReference>
<dbReference type="PROSITE" id="PS50931">
    <property type="entry name" value="HTH_LYSR"/>
    <property type="match status" value="1"/>
</dbReference>
<dbReference type="InterPro" id="IPR058163">
    <property type="entry name" value="LysR-type_TF_proteobact-type"/>
</dbReference>
<dbReference type="Gene3D" id="1.10.10.10">
    <property type="entry name" value="Winged helix-like DNA-binding domain superfamily/Winged helix DNA-binding domain"/>
    <property type="match status" value="1"/>
</dbReference>
<keyword evidence="4" id="KW-0804">Transcription</keyword>
<reference evidence="6" key="1">
    <citation type="journal article" date="2021" name="Front. Microbiol.">
        <title>Comprehensive Comparative Genomics and Phenotyping of Methylobacterium Species.</title>
        <authorList>
            <person name="Alessa O."/>
            <person name="Ogura Y."/>
            <person name="Fujitani Y."/>
            <person name="Takami H."/>
            <person name="Hayashi T."/>
            <person name="Sahin N."/>
            <person name="Tani A."/>
        </authorList>
    </citation>
    <scope>NUCLEOTIDE SEQUENCE</scope>
    <source>
        <strain evidence="6">NBRC 15689</strain>
    </source>
</reference>
<reference evidence="6" key="2">
    <citation type="submission" date="2021-08" db="EMBL/GenBank/DDBJ databases">
        <authorList>
            <person name="Tani A."/>
            <person name="Ola A."/>
            <person name="Ogura Y."/>
            <person name="Katsura K."/>
            <person name="Hayashi T."/>
        </authorList>
    </citation>
    <scope>NUCLEOTIDE SEQUENCE</scope>
    <source>
        <strain evidence="6">NBRC 15689</strain>
    </source>
</reference>
<dbReference type="InterPro" id="IPR036388">
    <property type="entry name" value="WH-like_DNA-bd_sf"/>
</dbReference>
<dbReference type="SUPFAM" id="SSF53850">
    <property type="entry name" value="Periplasmic binding protein-like II"/>
    <property type="match status" value="1"/>
</dbReference>
<organism evidence="6 7">
    <name type="scientific">Methylobacterium organophilum</name>
    <dbReference type="NCBI Taxonomy" id="410"/>
    <lineage>
        <taxon>Bacteria</taxon>
        <taxon>Pseudomonadati</taxon>
        <taxon>Pseudomonadota</taxon>
        <taxon>Alphaproteobacteria</taxon>
        <taxon>Hyphomicrobiales</taxon>
        <taxon>Methylobacteriaceae</taxon>
        <taxon>Methylobacterium</taxon>
    </lineage>
</organism>
<evidence type="ECO:0000259" key="5">
    <source>
        <dbReference type="PROSITE" id="PS50931"/>
    </source>
</evidence>
<dbReference type="InterPro" id="IPR000847">
    <property type="entry name" value="LysR_HTH_N"/>
</dbReference>
<feature type="domain" description="HTH lysR-type" evidence="5">
    <location>
        <begin position="4"/>
        <end position="61"/>
    </location>
</feature>
<name>A0ABQ4TDN8_METOR</name>